<keyword evidence="10 13" id="KW-0066">ATP synthesis</keyword>
<evidence type="ECO:0000256" key="8">
    <source>
        <dbReference type="ARBA" id="ARBA00023065"/>
    </source>
</evidence>
<sequence length="191" mass="21353">MNFIDIAWASSEEEATTLEQTSNSGQESVAASLGLNGQLFAFQLLNFVIVAVVIWFLILKPLVKQLEERRKIIDESLNKAKKIDENMAQSQAEFSAKLDEARGEANKIIEKAGIEADNLVGEIKIKSKKEIEGLVEQAKRNIKIEQEEMLLSLKAETAELVVAAVEKILEEKLNDKKDKELVESALKDLKK</sequence>
<comment type="subcellular location">
    <subcellularLocation>
        <location evidence="13">Cell membrane</location>
        <topology evidence="13">Single-pass membrane protein</topology>
    </subcellularLocation>
    <subcellularLocation>
        <location evidence="12">Endomembrane system</location>
        <topology evidence="12">Single-pass membrane protein</topology>
    </subcellularLocation>
</comment>
<dbReference type="PANTHER" id="PTHR33445">
    <property type="entry name" value="ATP SYNTHASE SUBUNIT B', CHLOROPLASTIC"/>
    <property type="match status" value="1"/>
</dbReference>
<comment type="function">
    <text evidence="11 13">F(1)F(0) ATP synthase produces ATP from ADP in the presence of a proton or sodium gradient. F-type ATPases consist of two structural domains, F(1) containing the extramembraneous catalytic core and F(0) containing the membrane proton channel, linked together by a central stalk and a peripheral stalk. During catalysis, ATP synthesis in the catalytic domain of F(1) is coupled via a rotary mechanism of the central stalk subunits to proton translocation.</text>
</comment>
<feature type="transmembrane region" description="Helical" evidence="13">
    <location>
        <begin position="40"/>
        <end position="63"/>
    </location>
</feature>
<evidence type="ECO:0000256" key="3">
    <source>
        <dbReference type="ARBA" id="ARBA00022475"/>
    </source>
</evidence>
<dbReference type="Pfam" id="PF00430">
    <property type="entry name" value="ATP-synt_B"/>
    <property type="match status" value="1"/>
</dbReference>
<keyword evidence="5 13" id="KW-0812">Transmembrane</keyword>
<evidence type="ECO:0000256" key="2">
    <source>
        <dbReference type="ARBA" id="ARBA00022448"/>
    </source>
</evidence>
<dbReference type="Proteomes" id="UP000034837">
    <property type="component" value="Unassembled WGS sequence"/>
</dbReference>
<dbReference type="GO" id="GO:0046933">
    <property type="term" value="F:proton-transporting ATP synthase activity, rotational mechanism"/>
    <property type="evidence" value="ECO:0007669"/>
    <property type="project" value="UniProtKB-UniRule"/>
</dbReference>
<evidence type="ECO:0000313" key="17">
    <source>
        <dbReference type="Proteomes" id="UP000034837"/>
    </source>
</evidence>
<dbReference type="EMBL" id="LCDO01000001">
    <property type="protein sequence ID" value="KKS57509.1"/>
    <property type="molecule type" value="Genomic_DNA"/>
</dbReference>
<organism evidence="16 17">
    <name type="scientific">Candidatus Magasanikbacteria bacterium GW2011_GWA2_42_32</name>
    <dbReference type="NCBI Taxonomy" id="1619039"/>
    <lineage>
        <taxon>Bacteria</taxon>
        <taxon>Candidatus Magasanikiibacteriota</taxon>
    </lineage>
</organism>
<proteinExistence type="inferred from homology"/>
<evidence type="ECO:0000256" key="10">
    <source>
        <dbReference type="ARBA" id="ARBA00023310"/>
    </source>
</evidence>
<dbReference type="NCBIfam" id="TIGR01144">
    <property type="entry name" value="ATP_synt_b"/>
    <property type="match status" value="1"/>
</dbReference>
<evidence type="ECO:0000256" key="9">
    <source>
        <dbReference type="ARBA" id="ARBA00023136"/>
    </source>
</evidence>
<keyword evidence="8 13" id="KW-0406">Ion transport</keyword>
<dbReference type="GO" id="GO:0046961">
    <property type="term" value="F:proton-transporting ATPase activity, rotational mechanism"/>
    <property type="evidence" value="ECO:0007669"/>
    <property type="project" value="TreeGrafter"/>
</dbReference>
<accession>A0A0G1A971</accession>
<evidence type="ECO:0000256" key="14">
    <source>
        <dbReference type="RuleBase" id="RU003848"/>
    </source>
</evidence>
<dbReference type="Gene3D" id="6.10.250.1580">
    <property type="match status" value="1"/>
</dbReference>
<evidence type="ECO:0000256" key="7">
    <source>
        <dbReference type="ARBA" id="ARBA00022989"/>
    </source>
</evidence>
<gene>
    <name evidence="13" type="primary">atpF</name>
    <name evidence="16" type="ORF">UV20_C0001G0149</name>
</gene>
<dbReference type="InterPro" id="IPR050059">
    <property type="entry name" value="ATP_synthase_B_chain"/>
</dbReference>
<evidence type="ECO:0000256" key="5">
    <source>
        <dbReference type="ARBA" id="ARBA00022692"/>
    </source>
</evidence>
<evidence type="ECO:0000256" key="12">
    <source>
        <dbReference type="ARBA" id="ARBA00037847"/>
    </source>
</evidence>
<evidence type="ECO:0000256" key="4">
    <source>
        <dbReference type="ARBA" id="ARBA00022547"/>
    </source>
</evidence>
<comment type="function">
    <text evidence="13">Component of the F(0) channel, it forms part of the peripheral stalk, linking F(1) to F(0).</text>
</comment>
<dbReference type="CDD" id="cd06503">
    <property type="entry name" value="ATP-synt_Fo_b"/>
    <property type="match status" value="1"/>
</dbReference>
<keyword evidence="3 13" id="KW-1003">Cell membrane</keyword>
<feature type="coiled-coil region" evidence="15">
    <location>
        <begin position="63"/>
        <end position="93"/>
    </location>
</feature>
<dbReference type="PANTHER" id="PTHR33445:SF1">
    <property type="entry name" value="ATP SYNTHASE SUBUNIT B"/>
    <property type="match status" value="1"/>
</dbReference>
<reference evidence="16 17" key="1">
    <citation type="journal article" date="2015" name="Nature">
        <title>rRNA introns, odd ribosomes, and small enigmatic genomes across a large radiation of phyla.</title>
        <authorList>
            <person name="Brown C.T."/>
            <person name="Hug L.A."/>
            <person name="Thomas B.C."/>
            <person name="Sharon I."/>
            <person name="Castelle C.J."/>
            <person name="Singh A."/>
            <person name="Wilkins M.J."/>
            <person name="Williams K.H."/>
            <person name="Banfield J.F."/>
        </authorList>
    </citation>
    <scope>NUCLEOTIDE SEQUENCE [LARGE SCALE GENOMIC DNA]</scope>
</reference>
<name>A0A0G1A971_9BACT</name>
<evidence type="ECO:0000256" key="11">
    <source>
        <dbReference type="ARBA" id="ARBA00025198"/>
    </source>
</evidence>
<evidence type="ECO:0000256" key="6">
    <source>
        <dbReference type="ARBA" id="ARBA00022781"/>
    </source>
</evidence>
<comment type="similarity">
    <text evidence="1 13 14">Belongs to the ATPase B chain family.</text>
</comment>
<dbReference type="GO" id="GO:0012505">
    <property type="term" value="C:endomembrane system"/>
    <property type="evidence" value="ECO:0007669"/>
    <property type="project" value="UniProtKB-SubCell"/>
</dbReference>
<comment type="caution">
    <text evidence="16">The sequence shown here is derived from an EMBL/GenBank/DDBJ whole genome shotgun (WGS) entry which is preliminary data.</text>
</comment>
<keyword evidence="6 13" id="KW-0375">Hydrogen ion transport</keyword>
<dbReference type="SUPFAM" id="SSF81573">
    <property type="entry name" value="F1F0 ATP synthase subunit B, membrane domain"/>
    <property type="match status" value="1"/>
</dbReference>
<keyword evidence="7 13" id="KW-1133">Transmembrane helix</keyword>
<dbReference type="HAMAP" id="MF_01398">
    <property type="entry name" value="ATP_synth_b_bprime"/>
    <property type="match status" value="1"/>
</dbReference>
<dbReference type="GO" id="GO:0045259">
    <property type="term" value="C:proton-transporting ATP synthase complex"/>
    <property type="evidence" value="ECO:0007669"/>
    <property type="project" value="UniProtKB-KW"/>
</dbReference>
<dbReference type="InterPro" id="IPR002146">
    <property type="entry name" value="ATP_synth_b/b'su_bac/chlpt"/>
</dbReference>
<evidence type="ECO:0000313" key="16">
    <source>
        <dbReference type="EMBL" id="KKS57509.1"/>
    </source>
</evidence>
<keyword evidence="2 13" id="KW-0813">Transport</keyword>
<dbReference type="InterPro" id="IPR005864">
    <property type="entry name" value="ATP_synth_F0_bsu_bac"/>
</dbReference>
<dbReference type="GO" id="GO:0005886">
    <property type="term" value="C:plasma membrane"/>
    <property type="evidence" value="ECO:0007669"/>
    <property type="project" value="UniProtKB-SubCell"/>
</dbReference>
<protein>
    <recommendedName>
        <fullName evidence="13">ATP synthase subunit b</fullName>
    </recommendedName>
    <alternativeName>
        <fullName evidence="13">ATP synthase F(0) sector subunit b</fullName>
    </alternativeName>
    <alternativeName>
        <fullName evidence="13">ATPase subunit I</fullName>
    </alternativeName>
    <alternativeName>
        <fullName evidence="13">F-type ATPase subunit b</fullName>
        <shortName evidence="13">F-ATPase subunit b</shortName>
    </alternativeName>
</protein>
<keyword evidence="4 13" id="KW-0138">CF(0)</keyword>
<evidence type="ECO:0000256" key="15">
    <source>
        <dbReference type="SAM" id="Coils"/>
    </source>
</evidence>
<comment type="subunit">
    <text evidence="13">F-type ATPases have 2 components, F(1) - the catalytic core - and F(0) - the membrane proton channel. F(1) has five subunits: alpha(3), beta(3), gamma(1), delta(1), epsilon(1). F(0) has three main subunits: a(1), b(2) and c(10-14). The alpha and beta chains form an alternating ring which encloses part of the gamma chain. F(1) is attached to F(0) by a central stalk formed by the gamma and epsilon chains, while a peripheral stalk is formed by the delta and b chains.</text>
</comment>
<keyword evidence="9 13" id="KW-0472">Membrane</keyword>
<dbReference type="InterPro" id="IPR028987">
    <property type="entry name" value="ATP_synth_B-like_membr_sf"/>
</dbReference>
<evidence type="ECO:0000256" key="13">
    <source>
        <dbReference type="HAMAP-Rule" id="MF_01398"/>
    </source>
</evidence>
<dbReference type="AlphaFoldDB" id="A0A0G1A971"/>
<evidence type="ECO:0000256" key="1">
    <source>
        <dbReference type="ARBA" id="ARBA00005513"/>
    </source>
</evidence>
<keyword evidence="15" id="KW-0175">Coiled coil</keyword>